<evidence type="ECO:0000256" key="1">
    <source>
        <dbReference type="ARBA" id="ARBA00007430"/>
    </source>
</evidence>
<accession>A0ABX9XJB6</accession>
<dbReference type="SUPFAM" id="SSF51735">
    <property type="entry name" value="NAD(P)-binding Rossmann-fold domains"/>
    <property type="match status" value="2"/>
</dbReference>
<dbReference type="EMBL" id="RKKU01000022">
    <property type="protein sequence ID" value="ROZ82348.1"/>
    <property type="molecule type" value="Genomic_DNA"/>
</dbReference>
<evidence type="ECO:0000313" key="5">
    <source>
        <dbReference type="Proteomes" id="UP000275199"/>
    </source>
</evidence>
<organism evidence="4 5">
    <name type="scientific">Pseudomonas neustonica</name>
    <dbReference type="NCBI Taxonomy" id="2487346"/>
    <lineage>
        <taxon>Bacteria</taxon>
        <taxon>Pseudomonadati</taxon>
        <taxon>Pseudomonadota</taxon>
        <taxon>Gammaproteobacteria</taxon>
        <taxon>Pseudomonadales</taxon>
        <taxon>Pseudomonadaceae</taxon>
        <taxon>Pseudomonas</taxon>
    </lineage>
</organism>
<sequence length="665" mass="72823">MLKERLIGLSYAQKRILQITVDILLIWSALWLSLFLRLGGEEGWLFPSTEQLWLFVLAPVLALPIYIKTGMYRAVMRHFGNQALIDIFKAVTLAFAALAVAVLIGRDNGWQVLFPRAAMFSYWSLSLLFIGGLRLAAREYFMGDWLIGGGVGAKAANREDDSGMPVAIFGAGEAGNQLLASLRVGRTLKPRAFVDDDPSLEGRMIAGLTVYSSNQVGRMMAETGVQQILLAVPSASRLTRQKILNRLAPFPLHVRSIPGIMDIASGKVKVDDLQEIDVADLLGRDPVAPADELLEFCIRDQVVMVTGAGGSIGSELCRQIINALPAKLVLFEHNEYGLYAIHSELQGWIRANELDVLLVPILGSVRNGVRLEDTMSAWGVNTVYHAAAYKHVPMVEHNVAEGIMNNVFGTLKVAQAAIRCQVQNCVLISTDKAVRPTNVMGATKRLAEMVLQALSAEQAPNLWGDESRIRSVNRTRFTMVRFGNVLGSSGSVIPLFRSQIARGGPITITHPDITRYFMTIPEAAQLVVQAGSMGQGGDVFVLDMGEPVAIVELARKMVMLSGMSIRDEINPNGDIAMTYTGLRPGEKLYEELLLGDNPSPTAHPKIHRANEDFVAWSELRAVLDAMHKAVNTDAYDDVRALLLSTVQGYQPGHGIVDLIYEQRQG</sequence>
<feature type="transmembrane region" description="Helical" evidence="2">
    <location>
        <begin position="83"/>
        <end position="105"/>
    </location>
</feature>
<dbReference type="PANTHER" id="PTHR43318">
    <property type="entry name" value="UDP-N-ACETYLGLUCOSAMINE 4,6-DEHYDRATASE"/>
    <property type="match status" value="1"/>
</dbReference>
<evidence type="ECO:0000256" key="2">
    <source>
        <dbReference type="SAM" id="Phobius"/>
    </source>
</evidence>
<keyword evidence="5" id="KW-1185">Reference proteome</keyword>
<dbReference type="CDD" id="cd05237">
    <property type="entry name" value="UDP_invert_4-6DH_SDR_e"/>
    <property type="match status" value="1"/>
</dbReference>
<name>A0ABX9XJB6_9PSED</name>
<dbReference type="Gene3D" id="3.40.50.720">
    <property type="entry name" value="NAD(P)-binding Rossmann-like Domain"/>
    <property type="match status" value="2"/>
</dbReference>
<comment type="similarity">
    <text evidence="1">Belongs to the polysaccharide synthase family.</text>
</comment>
<protein>
    <submittedName>
        <fullName evidence="4">Polysaccharide biosynthesis protein</fullName>
    </submittedName>
</protein>
<dbReference type="InterPro" id="IPR036291">
    <property type="entry name" value="NAD(P)-bd_dom_sf"/>
</dbReference>
<dbReference type="Proteomes" id="UP000275199">
    <property type="component" value="Unassembled WGS sequence"/>
</dbReference>
<keyword evidence="2" id="KW-0472">Membrane</keyword>
<feature type="transmembrane region" description="Helical" evidence="2">
    <location>
        <begin position="21"/>
        <end position="40"/>
    </location>
</feature>
<feature type="domain" description="Polysaccharide biosynthesis protein CapD-like" evidence="3">
    <location>
        <begin position="303"/>
        <end position="610"/>
    </location>
</feature>
<feature type="transmembrane region" description="Helical" evidence="2">
    <location>
        <begin position="52"/>
        <end position="71"/>
    </location>
</feature>
<dbReference type="InterPro" id="IPR003869">
    <property type="entry name" value="Polysac_CapD-like"/>
</dbReference>
<comment type="caution">
    <text evidence="4">The sequence shown here is derived from an EMBL/GenBank/DDBJ whole genome shotgun (WGS) entry which is preliminary data.</text>
</comment>
<keyword evidence="2" id="KW-1133">Transmembrane helix</keyword>
<evidence type="ECO:0000313" key="4">
    <source>
        <dbReference type="EMBL" id="ROZ82348.1"/>
    </source>
</evidence>
<dbReference type="InterPro" id="IPR051203">
    <property type="entry name" value="Polysaccharide_Synthase-Rel"/>
</dbReference>
<reference evidence="4 5" key="1">
    <citation type="submission" date="2018-11" db="EMBL/GenBank/DDBJ databases">
        <authorList>
            <person name="Jang G.I."/>
            <person name="Hwang C.Y."/>
        </authorList>
    </citation>
    <scope>NUCLEOTIDE SEQUENCE [LARGE SCALE GENOMIC DNA]</scope>
    <source>
        <strain evidence="4 5">SSM26</strain>
    </source>
</reference>
<proteinExistence type="inferred from homology"/>
<gene>
    <name evidence="4" type="ORF">EF096_15035</name>
</gene>
<dbReference type="Pfam" id="PF02719">
    <property type="entry name" value="Polysacc_synt_2"/>
    <property type="match status" value="1"/>
</dbReference>
<dbReference type="RefSeq" id="WP_123890615.1">
    <property type="nucleotide sequence ID" value="NZ_RKKU01000022.1"/>
</dbReference>
<dbReference type="PANTHER" id="PTHR43318:SF1">
    <property type="entry name" value="POLYSACCHARIDE BIOSYNTHESIS PROTEIN EPSC-RELATED"/>
    <property type="match status" value="1"/>
</dbReference>
<keyword evidence="2" id="KW-0812">Transmembrane</keyword>
<evidence type="ECO:0000259" key="3">
    <source>
        <dbReference type="Pfam" id="PF02719"/>
    </source>
</evidence>